<keyword evidence="8" id="KW-0539">Nucleus</keyword>
<comment type="similarity">
    <text evidence="3">Belongs to the TSSC4 family.</text>
</comment>
<comment type="subcellular location">
    <subcellularLocation>
        <location evidence="2">Cytoplasm</location>
    </subcellularLocation>
    <subcellularLocation>
        <location evidence="1">Nucleus</location>
    </subcellularLocation>
</comment>
<dbReference type="AlphaFoldDB" id="A0A9P0DM57"/>
<evidence type="ECO:0000313" key="13">
    <source>
        <dbReference type="Proteomes" id="UP001153737"/>
    </source>
</evidence>
<name>A0A9P0DM57_PHACE</name>
<evidence type="ECO:0000256" key="3">
    <source>
        <dbReference type="ARBA" id="ARBA00010362"/>
    </source>
</evidence>
<proteinExistence type="inferred from homology"/>
<reference evidence="12" key="1">
    <citation type="submission" date="2022-01" db="EMBL/GenBank/DDBJ databases">
        <authorList>
            <person name="King R."/>
        </authorList>
    </citation>
    <scope>NUCLEOTIDE SEQUENCE</scope>
</reference>
<evidence type="ECO:0000256" key="9">
    <source>
        <dbReference type="ARBA" id="ARBA00035304"/>
    </source>
</evidence>
<evidence type="ECO:0000256" key="11">
    <source>
        <dbReference type="SAM" id="MobiDB-lite"/>
    </source>
</evidence>
<evidence type="ECO:0000256" key="2">
    <source>
        <dbReference type="ARBA" id="ARBA00004496"/>
    </source>
</evidence>
<evidence type="ECO:0000256" key="5">
    <source>
        <dbReference type="ARBA" id="ARBA00022664"/>
    </source>
</evidence>
<dbReference type="GO" id="GO:0005737">
    <property type="term" value="C:cytoplasm"/>
    <property type="evidence" value="ECO:0007669"/>
    <property type="project" value="UniProtKB-SubCell"/>
</dbReference>
<keyword evidence="5" id="KW-0507">mRNA processing</keyword>
<dbReference type="GO" id="GO:0006397">
    <property type="term" value="P:mRNA processing"/>
    <property type="evidence" value="ECO:0007669"/>
    <property type="project" value="UniProtKB-KW"/>
</dbReference>
<dbReference type="OrthoDB" id="1906282at2759"/>
<evidence type="ECO:0000256" key="10">
    <source>
        <dbReference type="ARBA" id="ARBA00045970"/>
    </source>
</evidence>
<feature type="region of interest" description="Disordered" evidence="11">
    <location>
        <begin position="33"/>
        <end position="55"/>
    </location>
</feature>
<dbReference type="EMBL" id="OU896708">
    <property type="protein sequence ID" value="CAH1155329.1"/>
    <property type="molecule type" value="Genomic_DNA"/>
</dbReference>
<protein>
    <recommendedName>
        <fullName evidence="9">U5 small nuclear ribonucleoprotein TSSC4</fullName>
    </recommendedName>
</protein>
<sequence length="216" mass="25153">MSTTFTLKSTNADFSQRQKDVFEQLKVLENNRKNSTFSTAENGMETDEIPDGNKHQRRFTKQYRGKESIFKKPQNLAPKNYMRGIPDFKKNPHKWTKYSLDDVKDEDISDKTNTKAALSFLKELRDRRSTEIGENNERSMPDSQQKIIFQRHAKIEKKGTESDPEDLKSTFRSSKVVMPEYVVGQKVKKDRKPKSKTGSRGKELKLVHLFDEAEDE</sequence>
<gene>
    <name evidence="12" type="ORF">PHAECO_LOCUS6773</name>
</gene>
<dbReference type="Pfam" id="PF15264">
    <property type="entry name" value="TSSC4"/>
    <property type="match status" value="1"/>
</dbReference>
<dbReference type="GO" id="GO:0008380">
    <property type="term" value="P:RNA splicing"/>
    <property type="evidence" value="ECO:0007669"/>
    <property type="project" value="UniProtKB-KW"/>
</dbReference>
<keyword evidence="6" id="KW-0747">Spliceosome</keyword>
<comment type="function">
    <text evidence="10">Protein associated with the U5 snRNP, during its maturation and its post-splicing recycling and which is required for spliceosomal tri-snRNP complex assembly in the nucleus. Has a molecular sequestering activity and transiently hinders SNRNP200 binding sites for constitutive splicing factors that intervene later during the assembly of the spliceosome and splicing. Together with its molecular sequestering activity, may also function as a molecular adapter and placeholder, coordinating the assembly of the U5 snRNP and its association with the U4/U6 di-snRNP.</text>
</comment>
<feature type="compositionally biased region" description="Basic and acidic residues" evidence="11">
    <location>
        <begin position="200"/>
        <end position="216"/>
    </location>
</feature>
<dbReference type="GO" id="GO:0005681">
    <property type="term" value="C:spliceosomal complex"/>
    <property type="evidence" value="ECO:0007669"/>
    <property type="project" value="UniProtKB-KW"/>
</dbReference>
<organism evidence="12 13">
    <name type="scientific">Phaedon cochleariae</name>
    <name type="common">Mustard beetle</name>
    <dbReference type="NCBI Taxonomy" id="80249"/>
    <lineage>
        <taxon>Eukaryota</taxon>
        <taxon>Metazoa</taxon>
        <taxon>Ecdysozoa</taxon>
        <taxon>Arthropoda</taxon>
        <taxon>Hexapoda</taxon>
        <taxon>Insecta</taxon>
        <taxon>Pterygota</taxon>
        <taxon>Neoptera</taxon>
        <taxon>Endopterygota</taxon>
        <taxon>Coleoptera</taxon>
        <taxon>Polyphaga</taxon>
        <taxon>Cucujiformia</taxon>
        <taxon>Chrysomeloidea</taxon>
        <taxon>Chrysomelidae</taxon>
        <taxon>Chrysomelinae</taxon>
        <taxon>Chrysomelini</taxon>
        <taxon>Phaedon</taxon>
    </lineage>
</organism>
<keyword evidence="7" id="KW-0508">mRNA splicing</keyword>
<dbReference type="PANTHER" id="PTHR13445">
    <property type="entry name" value="TUMOR SUPPRESSING SUBTRANSFERABLE CANDIDATE 4 TSSC4"/>
    <property type="match status" value="1"/>
</dbReference>
<evidence type="ECO:0000256" key="8">
    <source>
        <dbReference type="ARBA" id="ARBA00023242"/>
    </source>
</evidence>
<reference evidence="12" key="2">
    <citation type="submission" date="2022-10" db="EMBL/GenBank/DDBJ databases">
        <authorList>
            <consortium name="ENA_rothamsted_submissions"/>
            <consortium name="culmorum"/>
            <person name="King R."/>
        </authorList>
    </citation>
    <scope>NUCLEOTIDE SEQUENCE</scope>
</reference>
<evidence type="ECO:0000256" key="7">
    <source>
        <dbReference type="ARBA" id="ARBA00023187"/>
    </source>
</evidence>
<evidence type="ECO:0000256" key="1">
    <source>
        <dbReference type="ARBA" id="ARBA00004123"/>
    </source>
</evidence>
<feature type="compositionally biased region" description="Basic residues" evidence="11">
    <location>
        <begin position="186"/>
        <end position="199"/>
    </location>
</feature>
<dbReference type="InterPro" id="IPR029338">
    <property type="entry name" value="TSSC4"/>
</dbReference>
<accession>A0A9P0DM57</accession>
<evidence type="ECO:0000256" key="4">
    <source>
        <dbReference type="ARBA" id="ARBA00022490"/>
    </source>
</evidence>
<feature type="region of interest" description="Disordered" evidence="11">
    <location>
        <begin position="183"/>
        <end position="216"/>
    </location>
</feature>
<dbReference type="Proteomes" id="UP001153737">
    <property type="component" value="Chromosome 2"/>
</dbReference>
<evidence type="ECO:0000256" key="6">
    <source>
        <dbReference type="ARBA" id="ARBA00022728"/>
    </source>
</evidence>
<keyword evidence="13" id="KW-1185">Reference proteome</keyword>
<keyword evidence="4" id="KW-0963">Cytoplasm</keyword>
<evidence type="ECO:0000313" key="12">
    <source>
        <dbReference type="EMBL" id="CAH1155329.1"/>
    </source>
</evidence>
<dbReference type="PANTHER" id="PTHR13445:SF3">
    <property type="entry name" value="U5 SMALL NUCLEAR RIBONUCLEOPROTEIN TSSC4"/>
    <property type="match status" value="1"/>
</dbReference>